<dbReference type="InterPro" id="IPR001647">
    <property type="entry name" value="HTH_TetR"/>
</dbReference>
<dbReference type="Gene3D" id="1.10.357.10">
    <property type="entry name" value="Tetracycline Repressor, domain 2"/>
    <property type="match status" value="1"/>
</dbReference>
<evidence type="ECO:0000313" key="5">
    <source>
        <dbReference type="Proteomes" id="UP000290545"/>
    </source>
</evidence>
<evidence type="ECO:0000256" key="1">
    <source>
        <dbReference type="ARBA" id="ARBA00023125"/>
    </source>
</evidence>
<evidence type="ECO:0000256" key="2">
    <source>
        <dbReference type="PROSITE-ProRule" id="PRU00335"/>
    </source>
</evidence>
<evidence type="ECO:0000259" key="3">
    <source>
        <dbReference type="PROSITE" id="PS50977"/>
    </source>
</evidence>
<feature type="DNA-binding region" description="H-T-H motif" evidence="2">
    <location>
        <begin position="56"/>
        <end position="75"/>
    </location>
</feature>
<dbReference type="GO" id="GO:0003677">
    <property type="term" value="F:DNA binding"/>
    <property type="evidence" value="ECO:0007669"/>
    <property type="project" value="UniProtKB-UniRule"/>
</dbReference>
<dbReference type="AlphaFoldDB" id="A0A4Q1D3S9"/>
<protein>
    <submittedName>
        <fullName evidence="4">TetR/AcrR family transcriptional regulator</fullName>
    </submittedName>
</protein>
<proteinExistence type="predicted"/>
<feature type="domain" description="HTH tetR-type" evidence="3">
    <location>
        <begin position="33"/>
        <end position="93"/>
    </location>
</feature>
<dbReference type="Pfam" id="PF00440">
    <property type="entry name" value="TetR_N"/>
    <property type="match status" value="1"/>
</dbReference>
<dbReference type="PRINTS" id="PR00455">
    <property type="entry name" value="HTHTETR"/>
</dbReference>
<gene>
    <name evidence="4" type="ORF">ESB13_19510</name>
</gene>
<reference evidence="4 5" key="1">
    <citation type="submission" date="2019-01" db="EMBL/GenBank/DDBJ databases">
        <title>Filimonas sp. strain TTM-71.</title>
        <authorList>
            <person name="Chen W.-M."/>
        </authorList>
    </citation>
    <scope>NUCLEOTIDE SEQUENCE [LARGE SCALE GENOMIC DNA]</scope>
    <source>
        <strain evidence="4 5">TTM-71</strain>
    </source>
</reference>
<dbReference type="PANTHER" id="PTHR43479">
    <property type="entry name" value="ACREF/ENVCD OPERON REPRESSOR-RELATED"/>
    <property type="match status" value="1"/>
</dbReference>
<dbReference type="InterPro" id="IPR050624">
    <property type="entry name" value="HTH-type_Tx_Regulator"/>
</dbReference>
<dbReference type="EMBL" id="SDHZ01000003">
    <property type="protein sequence ID" value="RXK81969.1"/>
    <property type="molecule type" value="Genomic_DNA"/>
</dbReference>
<sequence>MTVYPKMRISGFTETLIHRKVSVVLSYSQKHADNMKERIQEKAAELFLRFGIRSVTMDEIASQLGISKKTIYQSFADKDELVTAVFEEMLNNSKNDCIVDRSKSDNAVHELFLAMDLMEDLFKTMNPYVLYDLERYHPAVFAKFLEFKNGFLLQAVKDNLEWGIKEELYRPEINVDTISRYRIGTAMISMNVDVFPNNKFNVLQVEQHLLLLYAYGIASPKGIKLIQKYNQQREQKKA</sequence>
<dbReference type="Proteomes" id="UP000290545">
    <property type="component" value="Unassembled WGS sequence"/>
</dbReference>
<accession>A0A4Q1D3S9</accession>
<dbReference type="OrthoDB" id="881297at2"/>
<dbReference type="InterPro" id="IPR009057">
    <property type="entry name" value="Homeodomain-like_sf"/>
</dbReference>
<comment type="caution">
    <text evidence="4">The sequence shown here is derived from an EMBL/GenBank/DDBJ whole genome shotgun (WGS) entry which is preliminary data.</text>
</comment>
<keyword evidence="1 2" id="KW-0238">DNA-binding</keyword>
<dbReference type="SUPFAM" id="SSF46689">
    <property type="entry name" value="Homeodomain-like"/>
    <property type="match status" value="1"/>
</dbReference>
<keyword evidence="5" id="KW-1185">Reference proteome</keyword>
<dbReference type="PROSITE" id="PS50977">
    <property type="entry name" value="HTH_TETR_2"/>
    <property type="match status" value="1"/>
</dbReference>
<evidence type="ECO:0000313" key="4">
    <source>
        <dbReference type="EMBL" id="RXK81969.1"/>
    </source>
</evidence>
<name>A0A4Q1D3S9_9BACT</name>
<organism evidence="4 5">
    <name type="scientific">Filimonas effusa</name>
    <dbReference type="NCBI Taxonomy" id="2508721"/>
    <lineage>
        <taxon>Bacteria</taxon>
        <taxon>Pseudomonadati</taxon>
        <taxon>Bacteroidota</taxon>
        <taxon>Chitinophagia</taxon>
        <taxon>Chitinophagales</taxon>
        <taxon>Chitinophagaceae</taxon>
        <taxon>Filimonas</taxon>
    </lineage>
</organism>
<dbReference type="PANTHER" id="PTHR43479:SF11">
    <property type="entry name" value="ACREF_ENVCD OPERON REPRESSOR-RELATED"/>
    <property type="match status" value="1"/>
</dbReference>